<evidence type="ECO:0000259" key="6">
    <source>
        <dbReference type="Pfam" id="PF04130"/>
    </source>
</evidence>
<comment type="similarity">
    <text evidence="1 5">Belongs to the TUBGCP family.</text>
</comment>
<dbReference type="InterPro" id="IPR007259">
    <property type="entry name" value="GCP"/>
</dbReference>
<sequence>MTGSDAGDVFYVPDFWARSELSLDAASTICPFFSVSKLQDIEDTLPPLEFSTADEFTPFGTSNLGLNIPSSFQTQTRPKIILAARETSQEYETIGQDIWLCPGEFSPKYPIHQTWDEYGERRSGRIPNPYITEAGATIFDAAITDPDDRLGFANDEFIVINRRKFVQSLLALGLGRSSVLFLWDEERHSFTQTAPRLRTSGLTGDILIEVLTIFIECGNITKSLRKYVDKCYNEETSPARIALADSVLTLLKTIQLHLKDTAFQRLSIIQLKTLFNPVHSILTCFQKLVNNTAASRSDESLLSTIFEDIQVLEQRSDSLRSILLEVLTRVSQPWLDFVSEWIGLLPERGLPMTNKHKRKSLVTLLAAGWVEHEGTENIRPEYVLDSDKIPSFIASDDARTIFEIGKSLRLLKVHHPSNPLVNAEIIAHIKPPHLKWKFSWHEISQVEATALQYEETHRSMKHALFLRSISRNTPEIHLIPRPIPVNFTVYGKQVEAIEASVSASISIFDQILDIEKLEDNLSRLLNSYFNSTTTNMENKNSIFAPPISIAPVLSFNPIVAVQARIINGTCMKMLFQSHRLRDHLNMLKQFYLLNHGVFSTRLSHILFRRKPESLPQSTTQQNKVASLRTHPNNWPPASPELLLELSGILVESYYHQRKLPNKSLPGNLSFAIRDMSQEQMTECMKPDGIEALDFLCLSYKPPAPLDVVITPLILFKYDQLFKFLLRIRRLLHVVSNLFWATIYRSPHPQPSLLTAQRFQMDATHFMSSISGYFFDTGVSAAWQIFERKLDQVESFINNSEKTTSSWIDGLDKFRDYHERVLDRIMFVFLLRKRQKSVLHLLEEIFGLILQFSSEVQGQTRCADGLETDAEIKTLYITFRRKVAVFITVLRGLREKKGYGETKNLETRGSLSEGIFACSELIEENTIAQLLSRLEMSDYFENHVHF</sequence>
<accession>A0A381L748</accession>
<evidence type="ECO:0000256" key="1">
    <source>
        <dbReference type="ARBA" id="ARBA00010337"/>
    </source>
</evidence>
<dbReference type="GO" id="GO:0051321">
    <property type="term" value="P:meiotic cell cycle"/>
    <property type="evidence" value="ECO:0007669"/>
    <property type="project" value="TreeGrafter"/>
</dbReference>
<gene>
    <name evidence="8" type="ORF">BGT96224V2_LOCUS2915</name>
</gene>
<dbReference type="Gene3D" id="1.20.120.1900">
    <property type="entry name" value="Gamma-tubulin complex, C-terminal domain"/>
    <property type="match status" value="1"/>
</dbReference>
<evidence type="ECO:0000313" key="8">
    <source>
        <dbReference type="EMBL" id="SUZ09725.1"/>
    </source>
</evidence>
<dbReference type="AlphaFoldDB" id="A0A381L748"/>
<evidence type="ECO:0000256" key="3">
    <source>
        <dbReference type="ARBA" id="ARBA00022701"/>
    </source>
</evidence>
<keyword evidence="4 5" id="KW-0206">Cytoskeleton</keyword>
<dbReference type="GO" id="GO:0000930">
    <property type="term" value="C:gamma-tubulin complex"/>
    <property type="evidence" value="ECO:0007669"/>
    <property type="project" value="TreeGrafter"/>
</dbReference>
<dbReference type="InterPro" id="IPR042241">
    <property type="entry name" value="GCP_C_sf"/>
</dbReference>
<dbReference type="Pfam" id="PF17681">
    <property type="entry name" value="GCP_N_terminal"/>
    <property type="match status" value="1"/>
</dbReference>
<proteinExistence type="inferred from homology"/>
<dbReference type="GO" id="GO:0005874">
    <property type="term" value="C:microtubule"/>
    <property type="evidence" value="ECO:0007669"/>
    <property type="project" value="UniProtKB-KW"/>
</dbReference>
<dbReference type="GO" id="GO:0007020">
    <property type="term" value="P:microtubule nucleation"/>
    <property type="evidence" value="ECO:0007669"/>
    <property type="project" value="InterPro"/>
</dbReference>
<dbReference type="InterPro" id="IPR040457">
    <property type="entry name" value="GCP_C"/>
</dbReference>
<feature type="domain" description="Gamma tubulin complex component C-terminal" evidence="6">
    <location>
        <begin position="580"/>
        <end position="939"/>
    </location>
</feature>
<dbReference type="Pfam" id="PF04130">
    <property type="entry name" value="GCP_C_terminal"/>
    <property type="match status" value="1"/>
</dbReference>
<protein>
    <recommendedName>
        <fullName evidence="5">Spindle pole body component</fullName>
    </recommendedName>
</protein>
<dbReference type="GO" id="GO:0031122">
    <property type="term" value="P:cytoplasmic microtubule organization"/>
    <property type="evidence" value="ECO:0007669"/>
    <property type="project" value="TreeGrafter"/>
</dbReference>
<evidence type="ECO:0000256" key="4">
    <source>
        <dbReference type="ARBA" id="ARBA00023212"/>
    </source>
</evidence>
<dbReference type="GO" id="GO:0005816">
    <property type="term" value="C:spindle pole body"/>
    <property type="evidence" value="ECO:0007669"/>
    <property type="project" value="UniProtKB-ARBA"/>
</dbReference>
<evidence type="ECO:0000256" key="5">
    <source>
        <dbReference type="RuleBase" id="RU363050"/>
    </source>
</evidence>
<comment type="subcellular location">
    <subcellularLocation>
        <location evidence="5">Cytoplasm</location>
        <location evidence="5">Cytoskeleton</location>
        <location evidence="5">Microtubule organizing center</location>
    </subcellularLocation>
</comment>
<keyword evidence="3 5" id="KW-0493">Microtubule</keyword>
<dbReference type="PANTHER" id="PTHR19302">
    <property type="entry name" value="GAMMA TUBULIN COMPLEX PROTEIN"/>
    <property type="match status" value="1"/>
</dbReference>
<evidence type="ECO:0000256" key="2">
    <source>
        <dbReference type="ARBA" id="ARBA00022490"/>
    </source>
</evidence>
<evidence type="ECO:0000259" key="7">
    <source>
        <dbReference type="Pfam" id="PF17681"/>
    </source>
</evidence>
<name>A0A381L748_BLUGR</name>
<reference evidence="8" key="1">
    <citation type="submission" date="2018-07" db="EMBL/GenBank/DDBJ databases">
        <authorList>
            <person name="Quirk P.G."/>
            <person name="Krulwich T.A."/>
        </authorList>
    </citation>
    <scope>NUCLEOTIDE SEQUENCE</scope>
    <source>
        <strain evidence="8">96224</strain>
    </source>
</reference>
<dbReference type="GO" id="GO:0000278">
    <property type="term" value="P:mitotic cell cycle"/>
    <property type="evidence" value="ECO:0007669"/>
    <property type="project" value="TreeGrafter"/>
</dbReference>
<dbReference type="GO" id="GO:0000922">
    <property type="term" value="C:spindle pole"/>
    <property type="evidence" value="ECO:0007669"/>
    <property type="project" value="InterPro"/>
</dbReference>
<dbReference type="OrthoDB" id="775571at2759"/>
<keyword evidence="2 5" id="KW-0963">Cytoplasm</keyword>
<organism evidence="8">
    <name type="scientific">Blumeria graminis f. sp. tritici 96224</name>
    <dbReference type="NCBI Taxonomy" id="1268274"/>
    <lineage>
        <taxon>Eukaryota</taxon>
        <taxon>Fungi</taxon>
        <taxon>Dikarya</taxon>
        <taxon>Ascomycota</taxon>
        <taxon>Pezizomycotina</taxon>
        <taxon>Leotiomycetes</taxon>
        <taxon>Erysiphales</taxon>
        <taxon>Erysiphaceae</taxon>
        <taxon>Blumeria</taxon>
    </lineage>
</organism>
<dbReference type="InterPro" id="IPR041470">
    <property type="entry name" value="GCP_N"/>
</dbReference>
<dbReference type="GO" id="GO:0051011">
    <property type="term" value="F:microtubule minus-end binding"/>
    <property type="evidence" value="ECO:0007669"/>
    <property type="project" value="TreeGrafter"/>
</dbReference>
<feature type="domain" description="Gamma tubulin complex component protein N-terminal" evidence="7">
    <location>
        <begin position="166"/>
        <end position="575"/>
    </location>
</feature>
<dbReference type="GO" id="GO:0051225">
    <property type="term" value="P:spindle assembly"/>
    <property type="evidence" value="ECO:0007669"/>
    <property type="project" value="TreeGrafter"/>
</dbReference>
<dbReference type="GO" id="GO:0043015">
    <property type="term" value="F:gamma-tubulin binding"/>
    <property type="evidence" value="ECO:0007669"/>
    <property type="project" value="InterPro"/>
</dbReference>
<dbReference type="PANTHER" id="PTHR19302:SF70">
    <property type="entry name" value="GAMMA-TUBULIN COMPLEX COMPONENT 6"/>
    <property type="match status" value="1"/>
</dbReference>
<dbReference type="EMBL" id="UIGY01000057">
    <property type="protein sequence ID" value="SUZ09725.1"/>
    <property type="molecule type" value="Genomic_DNA"/>
</dbReference>